<keyword evidence="11" id="KW-0464">Manganese</keyword>
<dbReference type="InterPro" id="IPR004149">
    <property type="entry name" value="Znf_DNAligase_C4"/>
</dbReference>
<dbReference type="SUPFAM" id="SSF47781">
    <property type="entry name" value="RuvA domain 2-like"/>
    <property type="match status" value="1"/>
</dbReference>
<comment type="similarity">
    <text evidence="11">Belongs to the NAD-dependent DNA ligase family. LigA subfamily.</text>
</comment>
<dbReference type="SUPFAM" id="SSF50249">
    <property type="entry name" value="Nucleic acid-binding proteins"/>
    <property type="match status" value="1"/>
</dbReference>
<keyword evidence="7 11" id="KW-0460">Magnesium</keyword>
<dbReference type="Pfam" id="PF12826">
    <property type="entry name" value="HHH_2"/>
    <property type="match status" value="1"/>
</dbReference>
<keyword evidence="3 11" id="KW-0235">DNA replication</keyword>
<dbReference type="SMART" id="SM00278">
    <property type="entry name" value="HhH1"/>
    <property type="match status" value="3"/>
</dbReference>
<comment type="catalytic activity">
    <reaction evidence="10 11 12">
        <text>NAD(+) + (deoxyribonucleotide)n-3'-hydroxyl + 5'-phospho-(deoxyribonucleotide)m = (deoxyribonucleotide)n+m + AMP + beta-nicotinamide D-nucleotide.</text>
        <dbReference type="EC" id="6.5.1.2"/>
    </reaction>
</comment>
<feature type="binding site" evidence="11">
    <location>
        <position position="399"/>
    </location>
    <ligand>
        <name>Zn(2+)</name>
        <dbReference type="ChEBI" id="CHEBI:29105"/>
    </ligand>
</feature>
<evidence type="ECO:0000256" key="2">
    <source>
        <dbReference type="ARBA" id="ARBA00022598"/>
    </source>
</evidence>
<keyword evidence="4 11" id="KW-0479">Metal-binding</keyword>
<name>A0ABT2Y3Q5_9MOLU</name>
<dbReference type="InterPro" id="IPR018239">
    <property type="entry name" value="DNA_ligase_AS"/>
</dbReference>
<feature type="binding site" evidence="11">
    <location>
        <position position="417"/>
    </location>
    <ligand>
        <name>Zn(2+)</name>
        <dbReference type="ChEBI" id="CHEBI:29105"/>
    </ligand>
</feature>
<feature type="binding site" evidence="11">
    <location>
        <begin position="80"/>
        <end position="81"/>
    </location>
    <ligand>
        <name>NAD(+)</name>
        <dbReference type="ChEBI" id="CHEBI:57540"/>
    </ligand>
</feature>
<dbReference type="CDD" id="cd00114">
    <property type="entry name" value="LIGANc"/>
    <property type="match status" value="1"/>
</dbReference>
<feature type="domain" description="BRCT" evidence="13">
    <location>
        <begin position="583"/>
        <end position="663"/>
    </location>
</feature>
<dbReference type="InterPro" id="IPR013840">
    <property type="entry name" value="DNAligase_N"/>
</dbReference>
<dbReference type="PANTHER" id="PTHR23389:SF9">
    <property type="entry name" value="DNA LIGASE"/>
    <property type="match status" value="1"/>
</dbReference>
<keyword evidence="6 11" id="KW-0862">Zinc</keyword>
<keyword evidence="15" id="KW-1185">Reference proteome</keyword>
<dbReference type="InterPro" id="IPR010994">
    <property type="entry name" value="RuvA_2-like"/>
</dbReference>
<dbReference type="InterPro" id="IPR003583">
    <property type="entry name" value="Hlx-hairpin-Hlx_DNA-bd_motif"/>
</dbReference>
<evidence type="ECO:0000256" key="10">
    <source>
        <dbReference type="ARBA" id="ARBA00034005"/>
    </source>
</evidence>
<dbReference type="Pfam" id="PF01653">
    <property type="entry name" value="DNA_ligase_aden"/>
    <property type="match status" value="1"/>
</dbReference>
<feature type="binding site" evidence="11">
    <location>
        <position position="109"/>
    </location>
    <ligand>
        <name>NAD(+)</name>
        <dbReference type="ChEBI" id="CHEBI:57540"/>
    </ligand>
</feature>
<dbReference type="NCBIfam" id="TIGR00575">
    <property type="entry name" value="dnlj"/>
    <property type="match status" value="1"/>
</dbReference>
<dbReference type="Gene3D" id="2.40.50.140">
    <property type="entry name" value="Nucleic acid-binding proteins"/>
    <property type="match status" value="1"/>
</dbReference>
<dbReference type="Pfam" id="PF03120">
    <property type="entry name" value="OB_DNA_ligase"/>
    <property type="match status" value="1"/>
</dbReference>
<feature type="binding site" evidence="11">
    <location>
        <position position="402"/>
    </location>
    <ligand>
        <name>Zn(2+)</name>
        <dbReference type="ChEBI" id="CHEBI:29105"/>
    </ligand>
</feature>
<dbReference type="SUPFAM" id="SSF56091">
    <property type="entry name" value="DNA ligase/mRNA capping enzyme, catalytic domain"/>
    <property type="match status" value="1"/>
</dbReference>
<dbReference type="PROSITE" id="PS01056">
    <property type="entry name" value="DNA_LIGASE_N2"/>
    <property type="match status" value="1"/>
</dbReference>
<evidence type="ECO:0000256" key="9">
    <source>
        <dbReference type="ARBA" id="ARBA00023204"/>
    </source>
</evidence>
<dbReference type="InterPro" id="IPR004150">
    <property type="entry name" value="NAD_DNA_ligase_OB"/>
</dbReference>
<dbReference type="InterPro" id="IPR001357">
    <property type="entry name" value="BRCT_dom"/>
</dbReference>
<feature type="binding site" evidence="11">
    <location>
        <begin position="31"/>
        <end position="35"/>
    </location>
    <ligand>
        <name>NAD(+)</name>
        <dbReference type="ChEBI" id="CHEBI:57540"/>
    </ligand>
</feature>
<dbReference type="EMBL" id="JAOVQM010000001">
    <property type="protein sequence ID" value="MCV2231369.1"/>
    <property type="molecule type" value="Genomic_DNA"/>
</dbReference>
<dbReference type="Pfam" id="PF00533">
    <property type="entry name" value="BRCT"/>
    <property type="match status" value="1"/>
</dbReference>
<dbReference type="Pfam" id="PF03119">
    <property type="entry name" value="DNA_ligase_ZBD"/>
    <property type="match status" value="1"/>
</dbReference>
<organism evidence="14 15">
    <name type="scientific">Paracholeplasma manati</name>
    <dbReference type="NCBI Taxonomy" id="591373"/>
    <lineage>
        <taxon>Bacteria</taxon>
        <taxon>Bacillati</taxon>
        <taxon>Mycoplasmatota</taxon>
        <taxon>Mollicutes</taxon>
        <taxon>Acholeplasmatales</taxon>
        <taxon>Acholeplasmataceae</taxon>
        <taxon>Paracholeplasma</taxon>
    </lineage>
</organism>
<dbReference type="InterPro" id="IPR041663">
    <property type="entry name" value="DisA/LigA_HHH"/>
</dbReference>
<dbReference type="GO" id="GO:0003911">
    <property type="term" value="F:DNA ligase (NAD+) activity"/>
    <property type="evidence" value="ECO:0007669"/>
    <property type="project" value="UniProtKB-EC"/>
</dbReference>
<dbReference type="SMART" id="SM00292">
    <property type="entry name" value="BRCT"/>
    <property type="match status" value="1"/>
</dbReference>
<keyword evidence="8 11" id="KW-0520">NAD</keyword>
<dbReference type="CDD" id="cd17748">
    <property type="entry name" value="BRCT_DNA_ligase_like"/>
    <property type="match status" value="1"/>
</dbReference>
<feature type="binding site" evidence="11">
    <location>
        <position position="166"/>
    </location>
    <ligand>
        <name>NAD(+)</name>
        <dbReference type="ChEBI" id="CHEBI:57540"/>
    </ligand>
</feature>
<keyword evidence="5 11" id="KW-0227">DNA damage</keyword>
<evidence type="ECO:0000256" key="1">
    <source>
        <dbReference type="ARBA" id="ARBA00004067"/>
    </source>
</evidence>
<comment type="function">
    <text evidence="1 11">DNA ligase that catalyzes the formation of phosphodiester linkages between 5'-phosphoryl and 3'-hydroxyl groups in double-stranded DNA using NAD as a coenzyme and as the energy source for the reaction. It is essential for DNA replication and repair of damaged DNA.</text>
</comment>
<dbReference type="InterPro" id="IPR012340">
    <property type="entry name" value="NA-bd_OB-fold"/>
</dbReference>
<dbReference type="PIRSF" id="PIRSF001604">
    <property type="entry name" value="LigA"/>
    <property type="match status" value="1"/>
</dbReference>
<accession>A0ABT2Y3Q5</accession>
<protein>
    <recommendedName>
        <fullName evidence="11 12">DNA ligase</fullName>
        <ecNumber evidence="11 12">6.5.1.2</ecNumber>
    </recommendedName>
    <alternativeName>
        <fullName evidence="11">Polydeoxyribonucleotide synthase [NAD(+)]</fullName>
    </alternativeName>
</protein>
<dbReference type="InterPro" id="IPR013839">
    <property type="entry name" value="DNAligase_adenylation"/>
</dbReference>
<dbReference type="Gene3D" id="1.10.287.610">
    <property type="entry name" value="Helix hairpin bin"/>
    <property type="match status" value="1"/>
</dbReference>
<reference evidence="14" key="1">
    <citation type="submission" date="2022-09" db="EMBL/GenBank/DDBJ databases">
        <title>Novel Mycoplasma species identified in domestic and wild animals.</title>
        <authorList>
            <person name="Volokhov D.V."/>
            <person name="Furtak V.A."/>
            <person name="Zagorodnyaya T.A."/>
        </authorList>
    </citation>
    <scope>NUCLEOTIDE SEQUENCE</scope>
    <source>
        <strain evidence="14">Oakley</strain>
    </source>
</reference>
<dbReference type="InterPro" id="IPR001679">
    <property type="entry name" value="DNA_ligase"/>
</dbReference>
<comment type="cofactor">
    <cofactor evidence="11">
        <name>Mg(2+)</name>
        <dbReference type="ChEBI" id="CHEBI:18420"/>
    </cofactor>
    <cofactor evidence="11">
        <name>Mn(2+)</name>
        <dbReference type="ChEBI" id="CHEBI:29035"/>
    </cofactor>
</comment>
<keyword evidence="9 11" id="KW-0234">DNA repair</keyword>
<gene>
    <name evidence="11 14" type="primary">ligA</name>
    <name evidence="14" type="ORF">N7548_00830</name>
</gene>
<evidence type="ECO:0000256" key="6">
    <source>
        <dbReference type="ARBA" id="ARBA00022833"/>
    </source>
</evidence>
<dbReference type="EC" id="6.5.1.2" evidence="11 12"/>
<dbReference type="InterPro" id="IPR036420">
    <property type="entry name" value="BRCT_dom_sf"/>
</dbReference>
<dbReference type="SMART" id="SM00532">
    <property type="entry name" value="LIGANc"/>
    <property type="match status" value="1"/>
</dbReference>
<dbReference type="InterPro" id="IPR033136">
    <property type="entry name" value="DNA_ligase_CS"/>
</dbReference>
<evidence type="ECO:0000256" key="5">
    <source>
        <dbReference type="ARBA" id="ARBA00022763"/>
    </source>
</evidence>
<dbReference type="PROSITE" id="PS50172">
    <property type="entry name" value="BRCT"/>
    <property type="match status" value="1"/>
</dbReference>
<feature type="binding site" evidence="11">
    <location>
        <position position="132"/>
    </location>
    <ligand>
        <name>NAD(+)</name>
        <dbReference type="ChEBI" id="CHEBI:57540"/>
    </ligand>
</feature>
<dbReference type="Gene3D" id="1.10.150.20">
    <property type="entry name" value="5' to 3' exonuclease, C-terminal subdomain"/>
    <property type="match status" value="2"/>
</dbReference>
<evidence type="ECO:0000259" key="13">
    <source>
        <dbReference type="PROSITE" id="PS50172"/>
    </source>
</evidence>
<feature type="binding site" evidence="11">
    <location>
        <position position="422"/>
    </location>
    <ligand>
        <name>Zn(2+)</name>
        <dbReference type="ChEBI" id="CHEBI:29105"/>
    </ligand>
</feature>
<keyword evidence="2 11" id="KW-0436">Ligase</keyword>
<dbReference type="Gene3D" id="6.20.10.30">
    <property type="match status" value="1"/>
</dbReference>
<evidence type="ECO:0000256" key="11">
    <source>
        <dbReference type="HAMAP-Rule" id="MF_01588"/>
    </source>
</evidence>
<dbReference type="PANTHER" id="PTHR23389">
    <property type="entry name" value="CHROMOSOME TRANSMISSION FIDELITY FACTOR 18"/>
    <property type="match status" value="1"/>
</dbReference>
<feature type="active site" description="N6-AMP-lysine intermediate" evidence="11">
    <location>
        <position position="111"/>
    </location>
</feature>
<dbReference type="HAMAP" id="MF_01588">
    <property type="entry name" value="DNA_ligase_A"/>
    <property type="match status" value="1"/>
</dbReference>
<feature type="binding site" evidence="11">
    <location>
        <position position="306"/>
    </location>
    <ligand>
        <name>NAD(+)</name>
        <dbReference type="ChEBI" id="CHEBI:57540"/>
    </ligand>
</feature>
<comment type="caution">
    <text evidence="14">The sequence shown here is derived from an EMBL/GenBank/DDBJ whole genome shotgun (WGS) entry which is preliminary data.</text>
</comment>
<sequence>MDIKKRMMDLQQAIEKANYEYHTLDRPTVSDFEYDLWMKELIELETNHPEYKNPSSPTLKVGGVVLDKFNKVVHDKPMMSLSNAFSDQDLLDFDERVSKEVEGYSYNMELKIDGLAINLKYRDGIFISASTRGDGLVGEDVTSNVRTIKSLPMKLSEPVSLEVRGEVFMPHKSFEKANEERAKEGLELFRNARNAAAGTIRQLDSAIVSSRGLDIFCYTLVDAETYGVKTQSGVLNYLSQLGFKTNPNYVVAKNIQEVIEHIHRYDVLRKSLPYDTDGVVIKVNELIKYEQIGQTVKYPKWAIAYKFAPEEVITKLNAITFQVGRTGVITPVAELTPVLISGSMVARATLHNEDYIKNLDIEIGDDVIVRKAGEIIPEVVRPVIENRQSTVPFKMIETCPSCGEPLYREPEEADWFCVNPGCPAQHVGKLIHFASRPAMNIDSLGEKIVIQLYEEGYIKDFLDIYYLKDQRDKLIELDRMGEKKVDNLLEAIEVSKQNSLDKLLFGLGINHVGAKVAKLLLKKFPSLEALSEATLEQLTAIDDIGEAIANSVIQYFSTDYAKQLIHTLHDIGIQTAMAQKTTTTSPLFDGKTFVLTGKLETFTREDAAAIIESFGGKVSGSVSKKTDYVLAGSDAGSKLEKANSLGVKVIDELAFKEMIPNEQ</sequence>
<evidence type="ECO:0000256" key="8">
    <source>
        <dbReference type="ARBA" id="ARBA00023027"/>
    </source>
</evidence>
<proteinExistence type="inferred from homology"/>
<feature type="binding site" evidence="11">
    <location>
        <position position="282"/>
    </location>
    <ligand>
        <name>NAD(+)</name>
        <dbReference type="ChEBI" id="CHEBI:57540"/>
    </ligand>
</feature>
<dbReference type="NCBIfam" id="NF005932">
    <property type="entry name" value="PRK07956.1"/>
    <property type="match status" value="1"/>
</dbReference>
<evidence type="ECO:0000256" key="3">
    <source>
        <dbReference type="ARBA" id="ARBA00022705"/>
    </source>
</evidence>
<evidence type="ECO:0000256" key="4">
    <source>
        <dbReference type="ARBA" id="ARBA00022723"/>
    </source>
</evidence>
<dbReference type="PROSITE" id="PS01055">
    <property type="entry name" value="DNA_LIGASE_N1"/>
    <property type="match status" value="1"/>
</dbReference>
<evidence type="ECO:0000313" key="15">
    <source>
        <dbReference type="Proteomes" id="UP001177160"/>
    </source>
</evidence>
<dbReference type="RefSeq" id="WP_263607481.1">
    <property type="nucleotide sequence ID" value="NZ_JAOVQM010000001.1"/>
</dbReference>
<evidence type="ECO:0000256" key="7">
    <source>
        <dbReference type="ARBA" id="ARBA00022842"/>
    </source>
</evidence>
<dbReference type="Gene3D" id="3.30.470.30">
    <property type="entry name" value="DNA ligase/mRNA capping enzyme"/>
    <property type="match status" value="1"/>
</dbReference>
<dbReference type="Proteomes" id="UP001177160">
    <property type="component" value="Unassembled WGS sequence"/>
</dbReference>
<evidence type="ECO:0000256" key="12">
    <source>
        <dbReference type="RuleBase" id="RU000618"/>
    </source>
</evidence>
<dbReference type="Gene3D" id="3.40.50.10190">
    <property type="entry name" value="BRCT domain"/>
    <property type="match status" value="1"/>
</dbReference>
<evidence type="ECO:0000313" key="14">
    <source>
        <dbReference type="EMBL" id="MCV2231369.1"/>
    </source>
</evidence>
<dbReference type="SUPFAM" id="SSF52113">
    <property type="entry name" value="BRCT domain"/>
    <property type="match status" value="1"/>
</dbReference>